<accession>Q27I73</accession>
<proteinExistence type="predicted"/>
<reference evidence="1" key="1">
    <citation type="submission" date="2006-02" db="EMBL/GenBank/DDBJ databases">
        <title>Complete nucleotide sequence of Nocardiopsis plasmid pSQ10.</title>
        <authorList>
            <person name="Shen M."/>
            <person name="Xia H."/>
            <person name="Jiang C."/>
            <person name="Xu L."/>
            <person name="Qin Z."/>
        </authorList>
    </citation>
    <scope>NUCLEOTIDE SEQUENCE</scope>
    <source>
        <strain evidence="1">90127</strain>
        <plasmid evidence="1">pSQ10</plasmid>
    </source>
</reference>
<dbReference type="RefSeq" id="WP_012954662.1">
    <property type="nucleotide sequence ID" value="NC_013779.1"/>
</dbReference>
<geneLocation type="plasmid" evidence="1">
    <name>pSQ10</name>
</geneLocation>
<dbReference type="EMBL" id="DQ399904">
    <property type="protein sequence ID" value="ABD48738.1"/>
    <property type="molecule type" value="Genomic_DNA"/>
</dbReference>
<protein>
    <submittedName>
        <fullName evidence="1">PSQ10.15c</fullName>
    </submittedName>
</protein>
<dbReference type="AlphaFoldDB" id="Q27I73"/>
<organism evidence="1">
    <name type="scientific">Nocardiopsis sp. 90127</name>
    <dbReference type="NCBI Taxonomy" id="373213"/>
    <lineage>
        <taxon>Bacteria</taxon>
        <taxon>Bacillati</taxon>
        <taxon>Actinomycetota</taxon>
        <taxon>Actinomycetes</taxon>
        <taxon>Streptosporangiales</taxon>
        <taxon>Nocardiopsidaceae</taxon>
        <taxon>Nocardiopsis</taxon>
    </lineage>
</organism>
<evidence type="ECO:0000313" key="1">
    <source>
        <dbReference type="EMBL" id="ABD48738.1"/>
    </source>
</evidence>
<name>Q27I73_9ACTN</name>
<sequence>MSEPITPRAWSEVPDTALAASQDALTTALTTLTAQMYGAPDHTVGLEGRPAALRDYHLARIAAAVMLTEWLKGGILAEGHAAGRAGAPLTYTALGAAAGITKEGARSRWPGAVPDARPGRPRAHLAVRLTGGPAEWAGAELECDRAEVHDRALEDVGGHLITPSHQIPEGLPDDARAHYAPEAEDTRTVWVFQGWVPS</sequence>
<keyword evidence="1" id="KW-0614">Plasmid</keyword>